<dbReference type="EMBL" id="CP002547">
    <property type="protein sequence ID" value="ADY55443.1"/>
    <property type="molecule type" value="Genomic_DNA"/>
</dbReference>
<dbReference type="AlphaFoldDB" id="F0SU60"/>
<reference evidence="2" key="2">
    <citation type="submission" date="2011-02" db="EMBL/GenBank/DDBJ databases">
        <title>The complete genome of Syntrophobotulus glycolicus DSM 8271.</title>
        <authorList>
            <person name="Lucas S."/>
            <person name="Copeland A."/>
            <person name="Lapidus A."/>
            <person name="Bruce D."/>
            <person name="Goodwin L."/>
            <person name="Pitluck S."/>
            <person name="Kyrpides N."/>
            <person name="Mavromatis K."/>
            <person name="Pagani I."/>
            <person name="Ivanova N."/>
            <person name="Mikhailova N."/>
            <person name="Chertkov O."/>
            <person name="Held B."/>
            <person name="Detter J.C."/>
            <person name="Tapia R."/>
            <person name="Han C."/>
            <person name="Land M."/>
            <person name="Hauser L."/>
            <person name="Markowitz V."/>
            <person name="Cheng J.-F."/>
            <person name="Hugenholtz P."/>
            <person name="Woyke T."/>
            <person name="Wu D."/>
            <person name="Spring S."/>
            <person name="Schroeder M."/>
            <person name="Brambilla E."/>
            <person name="Klenk H.-P."/>
            <person name="Eisen J.A."/>
        </authorList>
    </citation>
    <scope>NUCLEOTIDE SEQUENCE [LARGE SCALE GENOMIC DNA]</scope>
    <source>
        <strain evidence="2">DSM 8271 / FlGlyR</strain>
    </source>
</reference>
<evidence type="ECO:0000313" key="2">
    <source>
        <dbReference type="Proteomes" id="UP000007488"/>
    </source>
</evidence>
<dbReference type="STRING" id="645991.Sgly_1118"/>
<proteinExistence type="predicted"/>
<dbReference type="Proteomes" id="UP000007488">
    <property type="component" value="Chromosome"/>
</dbReference>
<keyword evidence="2" id="KW-1185">Reference proteome</keyword>
<dbReference type="KEGG" id="sgy:Sgly_1118"/>
<reference evidence="1 2" key="1">
    <citation type="journal article" date="2011" name="Stand. Genomic Sci.">
        <title>Complete genome sequence of Syntrophobotulus glycolicus type strain (FlGlyR).</title>
        <authorList>
            <person name="Han C."/>
            <person name="Mwirichia R."/>
            <person name="Chertkov O."/>
            <person name="Held B."/>
            <person name="Lapidus A."/>
            <person name="Nolan M."/>
            <person name="Lucas S."/>
            <person name="Hammon N."/>
            <person name="Deshpande S."/>
            <person name="Cheng J.F."/>
            <person name="Tapia R."/>
            <person name="Goodwin L."/>
            <person name="Pitluck S."/>
            <person name="Huntemann M."/>
            <person name="Liolios K."/>
            <person name="Ivanova N."/>
            <person name="Pagani I."/>
            <person name="Mavromatis K."/>
            <person name="Ovchinikova G."/>
            <person name="Pati A."/>
            <person name="Chen A."/>
            <person name="Palaniappan K."/>
            <person name="Land M."/>
            <person name="Hauser L."/>
            <person name="Brambilla E.M."/>
            <person name="Rohde M."/>
            <person name="Spring S."/>
            <person name="Sikorski J."/>
            <person name="Goker M."/>
            <person name="Woyke T."/>
            <person name="Bristow J."/>
            <person name="Eisen J.A."/>
            <person name="Markowitz V."/>
            <person name="Hugenholtz P."/>
            <person name="Kyrpides N.C."/>
            <person name="Klenk H.P."/>
            <person name="Detter J.C."/>
        </authorList>
    </citation>
    <scope>NUCLEOTIDE SEQUENCE [LARGE SCALE GENOMIC DNA]</scope>
    <source>
        <strain evidence="2">DSM 8271 / FlGlyR</strain>
    </source>
</reference>
<protein>
    <submittedName>
        <fullName evidence="1">Uncharacterized protein</fullName>
    </submittedName>
</protein>
<name>F0SU60_SYNGF</name>
<sequence length="50" mass="5769">MLSSEEGIAELRKMPGERLPERLKAEAFIFFVFRRGCPENKSENISVKIN</sequence>
<accession>F0SU60</accession>
<dbReference type="HOGENOM" id="CLU_3123589_0_0_9"/>
<evidence type="ECO:0000313" key="1">
    <source>
        <dbReference type="EMBL" id="ADY55443.1"/>
    </source>
</evidence>
<organism evidence="1 2">
    <name type="scientific">Syntrophobotulus glycolicus (strain DSM 8271 / FlGlyR)</name>
    <dbReference type="NCBI Taxonomy" id="645991"/>
    <lineage>
        <taxon>Bacteria</taxon>
        <taxon>Bacillati</taxon>
        <taxon>Bacillota</taxon>
        <taxon>Clostridia</taxon>
        <taxon>Eubacteriales</taxon>
        <taxon>Desulfitobacteriaceae</taxon>
        <taxon>Syntrophobotulus</taxon>
    </lineage>
</organism>
<gene>
    <name evidence="1" type="ordered locus">Sgly_1118</name>
</gene>